<sequence length="201" mass="23691">MKTKDKIILAAIQLYNEQGIQGVTSRQIATEIGISHGNLDYHFKNKEELIFAIYEQMRLEMTESYSATEENSSSLSNFYKLLVQIENFQYKYRFFNLDVLEISRAYPKITKLLKATLELRKKQMSGFYTAFVEDGYFIERPPAVYERLMHTIRIIVTFWLAQQEVLTNYNLNTKGEMVQHISELIRPYLTQKGVDELKYLI</sequence>
<dbReference type="InterPro" id="IPR050624">
    <property type="entry name" value="HTH-type_Tx_Regulator"/>
</dbReference>
<evidence type="ECO:0000313" key="5">
    <source>
        <dbReference type="Proteomes" id="UP001156666"/>
    </source>
</evidence>
<dbReference type="InterPro" id="IPR009057">
    <property type="entry name" value="Homeodomain-like_sf"/>
</dbReference>
<dbReference type="GO" id="GO:0003677">
    <property type="term" value="F:DNA binding"/>
    <property type="evidence" value="ECO:0007669"/>
    <property type="project" value="UniProtKB-UniRule"/>
</dbReference>
<accession>A0AA37SLL3</accession>
<gene>
    <name evidence="4" type="ORF">GCM10007940_11310</name>
</gene>
<name>A0AA37SLL3_9BACT</name>
<evidence type="ECO:0000256" key="2">
    <source>
        <dbReference type="PROSITE-ProRule" id="PRU00335"/>
    </source>
</evidence>
<dbReference type="InterPro" id="IPR025722">
    <property type="entry name" value="TetR"/>
</dbReference>
<protein>
    <submittedName>
        <fullName evidence="4">TetR family transcriptional regulator</fullName>
    </submittedName>
</protein>
<dbReference type="Gene3D" id="1.10.357.10">
    <property type="entry name" value="Tetracycline Repressor, domain 2"/>
    <property type="match status" value="1"/>
</dbReference>
<evidence type="ECO:0000259" key="3">
    <source>
        <dbReference type="PROSITE" id="PS50977"/>
    </source>
</evidence>
<evidence type="ECO:0000256" key="1">
    <source>
        <dbReference type="ARBA" id="ARBA00023125"/>
    </source>
</evidence>
<comment type="caution">
    <text evidence="4">The sequence shown here is derived from an EMBL/GenBank/DDBJ whole genome shotgun (WGS) entry which is preliminary data.</text>
</comment>
<organism evidence="4 5">
    <name type="scientific">Portibacter lacus</name>
    <dbReference type="NCBI Taxonomy" id="1099794"/>
    <lineage>
        <taxon>Bacteria</taxon>
        <taxon>Pseudomonadati</taxon>
        <taxon>Bacteroidota</taxon>
        <taxon>Saprospiria</taxon>
        <taxon>Saprospirales</taxon>
        <taxon>Haliscomenobacteraceae</taxon>
        <taxon>Portibacter</taxon>
    </lineage>
</organism>
<reference evidence="4" key="1">
    <citation type="journal article" date="2014" name="Int. J. Syst. Evol. Microbiol.">
        <title>Complete genome sequence of Corynebacterium casei LMG S-19264T (=DSM 44701T), isolated from a smear-ripened cheese.</title>
        <authorList>
            <consortium name="US DOE Joint Genome Institute (JGI-PGF)"/>
            <person name="Walter F."/>
            <person name="Albersmeier A."/>
            <person name="Kalinowski J."/>
            <person name="Ruckert C."/>
        </authorList>
    </citation>
    <scope>NUCLEOTIDE SEQUENCE</scope>
    <source>
        <strain evidence="4">NBRC 108769</strain>
    </source>
</reference>
<dbReference type="RefSeq" id="WP_235293318.1">
    <property type="nucleotide sequence ID" value="NZ_BSOH01000005.1"/>
</dbReference>
<dbReference type="Proteomes" id="UP001156666">
    <property type="component" value="Unassembled WGS sequence"/>
</dbReference>
<dbReference type="InterPro" id="IPR001647">
    <property type="entry name" value="HTH_TetR"/>
</dbReference>
<reference evidence="4" key="2">
    <citation type="submission" date="2023-01" db="EMBL/GenBank/DDBJ databases">
        <title>Draft genome sequence of Portibacter lacus strain NBRC 108769.</title>
        <authorList>
            <person name="Sun Q."/>
            <person name="Mori K."/>
        </authorList>
    </citation>
    <scope>NUCLEOTIDE SEQUENCE</scope>
    <source>
        <strain evidence="4">NBRC 108769</strain>
    </source>
</reference>
<proteinExistence type="predicted"/>
<dbReference type="PROSITE" id="PS50977">
    <property type="entry name" value="HTH_TETR_2"/>
    <property type="match status" value="1"/>
</dbReference>
<feature type="domain" description="HTH tetR-type" evidence="3">
    <location>
        <begin position="1"/>
        <end position="61"/>
    </location>
</feature>
<dbReference type="EMBL" id="BSOH01000005">
    <property type="protein sequence ID" value="GLR16516.1"/>
    <property type="molecule type" value="Genomic_DNA"/>
</dbReference>
<keyword evidence="1 2" id="KW-0238">DNA-binding</keyword>
<dbReference type="Pfam" id="PF00440">
    <property type="entry name" value="TetR_N"/>
    <property type="match status" value="1"/>
</dbReference>
<evidence type="ECO:0000313" key="4">
    <source>
        <dbReference type="EMBL" id="GLR16516.1"/>
    </source>
</evidence>
<dbReference type="PANTHER" id="PTHR43479:SF11">
    <property type="entry name" value="ACREF_ENVCD OPERON REPRESSOR-RELATED"/>
    <property type="match status" value="1"/>
</dbReference>
<keyword evidence="5" id="KW-1185">Reference proteome</keyword>
<dbReference type="Pfam" id="PF13972">
    <property type="entry name" value="TetR"/>
    <property type="match status" value="1"/>
</dbReference>
<dbReference type="PRINTS" id="PR00455">
    <property type="entry name" value="HTHTETR"/>
</dbReference>
<dbReference type="PANTHER" id="PTHR43479">
    <property type="entry name" value="ACREF/ENVCD OPERON REPRESSOR-RELATED"/>
    <property type="match status" value="1"/>
</dbReference>
<dbReference type="AlphaFoldDB" id="A0AA37SLL3"/>
<feature type="DNA-binding region" description="H-T-H motif" evidence="2">
    <location>
        <begin position="24"/>
        <end position="43"/>
    </location>
</feature>
<dbReference type="SUPFAM" id="SSF46689">
    <property type="entry name" value="Homeodomain-like"/>
    <property type="match status" value="1"/>
</dbReference>